<proteinExistence type="predicted"/>
<accession>A0A4P9C5R6</accession>
<feature type="chain" id="PRO_5021011961" evidence="1">
    <location>
        <begin position="24"/>
        <end position="173"/>
    </location>
</feature>
<evidence type="ECO:0000256" key="1">
    <source>
        <dbReference type="SAM" id="SignalP"/>
    </source>
</evidence>
<dbReference type="RefSeq" id="WP_096919353.1">
    <property type="nucleotide sequence ID" value="NZ_CP029487.1"/>
</dbReference>
<protein>
    <submittedName>
        <fullName evidence="2">Uncharacterized protein</fullName>
    </submittedName>
</protein>
<dbReference type="Proteomes" id="UP000218387">
    <property type="component" value="Chromosome"/>
</dbReference>
<dbReference type="AlphaFoldDB" id="A0A4P9C5R6"/>
<feature type="signal peptide" evidence="1">
    <location>
        <begin position="1"/>
        <end position="23"/>
    </location>
</feature>
<gene>
    <name evidence="2" type="ORF">CPZ25_000710</name>
</gene>
<evidence type="ECO:0000313" key="3">
    <source>
        <dbReference type="Proteomes" id="UP000218387"/>
    </source>
</evidence>
<name>A0A4P9C5R6_EUBML</name>
<organism evidence="2 3">
    <name type="scientific">Eubacterium maltosivorans</name>
    <dbReference type="NCBI Taxonomy" id="2041044"/>
    <lineage>
        <taxon>Bacteria</taxon>
        <taxon>Bacillati</taxon>
        <taxon>Bacillota</taxon>
        <taxon>Clostridia</taxon>
        <taxon>Eubacteriales</taxon>
        <taxon>Eubacteriaceae</taxon>
        <taxon>Eubacterium</taxon>
    </lineage>
</organism>
<evidence type="ECO:0000313" key="2">
    <source>
        <dbReference type="EMBL" id="QCT69885.1"/>
    </source>
</evidence>
<dbReference type="KEGG" id="emt:CPZ25_000710"/>
<dbReference type="EMBL" id="CP029487">
    <property type="protein sequence ID" value="QCT69885.1"/>
    <property type="molecule type" value="Genomic_DNA"/>
</dbReference>
<keyword evidence="3" id="KW-1185">Reference proteome</keyword>
<sequence length="173" mass="17825">MKQKLIVLTLVLGLLLAAAPAPAAGQEIRPDSSTLEAEGQVPIDITLDEGYVVLIPGDITIAPGVGGRDYAVGNVGLTEAHLLPGRQVRLGLPQRIQLDSAVKAGNTVEAGPFIGAVGGAKQSEAPLALENPTPVGVTFAPHAFADAVAGSYRGAMIYNVWIAQEAEQDGQIK</sequence>
<reference evidence="2 3" key="1">
    <citation type="submission" date="2018-05" db="EMBL/GenBank/DDBJ databases">
        <title>Genome comparison of Eubacterium sp.</title>
        <authorList>
            <person name="Feng Y."/>
            <person name="Sanchez-Andrea I."/>
            <person name="Stams A.J.M."/>
            <person name="De Vos W.M."/>
        </authorList>
    </citation>
    <scope>NUCLEOTIDE SEQUENCE [LARGE SCALE GENOMIC DNA]</scope>
    <source>
        <strain evidence="2 3">YI</strain>
    </source>
</reference>
<keyword evidence="1" id="KW-0732">Signal</keyword>